<name>A0A0K1QFZ9_9BACT</name>
<dbReference type="Pfam" id="PF00990">
    <property type="entry name" value="GGDEF"/>
    <property type="match status" value="1"/>
</dbReference>
<evidence type="ECO:0000259" key="4">
    <source>
        <dbReference type="PROSITE" id="PS50887"/>
    </source>
</evidence>
<dbReference type="InterPro" id="IPR000014">
    <property type="entry name" value="PAS"/>
</dbReference>
<evidence type="ECO:0000256" key="1">
    <source>
        <dbReference type="ARBA" id="ARBA00012528"/>
    </source>
</evidence>
<dbReference type="Gene3D" id="3.30.450.20">
    <property type="entry name" value="PAS domain"/>
    <property type="match status" value="1"/>
</dbReference>
<dbReference type="InterPro" id="IPR043128">
    <property type="entry name" value="Rev_trsase/Diguanyl_cyclase"/>
</dbReference>
<dbReference type="KEGG" id="llu:AKJ09_11352"/>
<keyword evidence="6" id="KW-1185">Reference proteome</keyword>
<proteinExistence type="predicted"/>
<dbReference type="EMBL" id="CP012333">
    <property type="protein sequence ID" value="AKV04689.1"/>
    <property type="molecule type" value="Genomic_DNA"/>
</dbReference>
<dbReference type="GO" id="GO:0005886">
    <property type="term" value="C:plasma membrane"/>
    <property type="evidence" value="ECO:0007669"/>
    <property type="project" value="TreeGrafter"/>
</dbReference>
<organism evidence="5 6">
    <name type="scientific">Labilithrix luteola</name>
    <dbReference type="NCBI Taxonomy" id="1391654"/>
    <lineage>
        <taxon>Bacteria</taxon>
        <taxon>Pseudomonadati</taxon>
        <taxon>Myxococcota</taxon>
        <taxon>Polyangia</taxon>
        <taxon>Polyangiales</taxon>
        <taxon>Labilitrichaceae</taxon>
        <taxon>Labilithrix</taxon>
    </lineage>
</organism>
<dbReference type="GO" id="GO:0052621">
    <property type="term" value="F:diguanylate cyclase activity"/>
    <property type="evidence" value="ECO:0007669"/>
    <property type="project" value="UniProtKB-EC"/>
</dbReference>
<dbReference type="GO" id="GO:0043709">
    <property type="term" value="P:cell adhesion involved in single-species biofilm formation"/>
    <property type="evidence" value="ECO:0007669"/>
    <property type="project" value="TreeGrafter"/>
</dbReference>
<dbReference type="PANTHER" id="PTHR45138">
    <property type="entry name" value="REGULATORY COMPONENTS OF SENSORY TRANSDUCTION SYSTEM"/>
    <property type="match status" value="1"/>
</dbReference>
<dbReference type="Proteomes" id="UP000064967">
    <property type="component" value="Chromosome"/>
</dbReference>
<gene>
    <name evidence="5" type="ORF">AKJ09_11352</name>
</gene>
<dbReference type="SUPFAM" id="SSF55785">
    <property type="entry name" value="PYP-like sensor domain (PAS domain)"/>
    <property type="match status" value="1"/>
</dbReference>
<dbReference type="Gene3D" id="3.30.70.270">
    <property type="match status" value="1"/>
</dbReference>
<evidence type="ECO:0000313" key="6">
    <source>
        <dbReference type="Proteomes" id="UP000064967"/>
    </source>
</evidence>
<feature type="domain" description="GGDEF" evidence="4">
    <location>
        <begin position="372"/>
        <end position="502"/>
    </location>
</feature>
<dbReference type="NCBIfam" id="TIGR00254">
    <property type="entry name" value="GGDEF"/>
    <property type="match status" value="1"/>
</dbReference>
<dbReference type="InterPro" id="IPR000160">
    <property type="entry name" value="GGDEF_dom"/>
</dbReference>
<evidence type="ECO:0000256" key="2">
    <source>
        <dbReference type="ARBA" id="ARBA00034247"/>
    </source>
</evidence>
<dbReference type="PANTHER" id="PTHR45138:SF9">
    <property type="entry name" value="DIGUANYLATE CYCLASE DGCM-RELATED"/>
    <property type="match status" value="1"/>
</dbReference>
<dbReference type="InterPro" id="IPR035965">
    <property type="entry name" value="PAS-like_dom_sf"/>
</dbReference>
<dbReference type="PROSITE" id="PS50113">
    <property type="entry name" value="PAC"/>
    <property type="match status" value="1"/>
</dbReference>
<dbReference type="Gene3D" id="3.30.450.40">
    <property type="match status" value="1"/>
</dbReference>
<dbReference type="GO" id="GO:1902201">
    <property type="term" value="P:negative regulation of bacterial-type flagellum-dependent cell motility"/>
    <property type="evidence" value="ECO:0007669"/>
    <property type="project" value="TreeGrafter"/>
</dbReference>
<dbReference type="CDD" id="cd01949">
    <property type="entry name" value="GGDEF"/>
    <property type="match status" value="1"/>
</dbReference>
<evidence type="ECO:0000259" key="3">
    <source>
        <dbReference type="PROSITE" id="PS50113"/>
    </source>
</evidence>
<sequence length="502" mass="56322">MPDPLMTLVDDAPSSRQVEDLLQPHRRLIARLRRSEALSTGDVEAALRQMTELASTVLRVERVSVWRLCEGGGRIECLDLYSRRTGSHEKGMSLGIRQGPTYFAALDTERCIAAHDARTDPRTTELFQTYLEPLGIGAMLDAPVFLHGQMVGVVCHEHVGAPRYWRLWEELLAGTLSDFVAHVMEAEERAVAQAEVARYRAHLEALVEARTKELRASEQSFRDLFEASPTALVLSRVPDGRLVLINSRARQMMQLPSSVGNGEIDTARFYESLEDRDRILEDVRCQGFVDGRETRMRTFDGQPRWCQISARVITYDGEMHIAAGLNDVSGLKDIEQRLREAAMKDPLTGAFNRRHLFDVGAGELERARRYDRSLAVAIFDADHFKQKNDRHGHAVGDEILVLLSKIARSQLRQSDVLARFGGEEFVVLFPETSLDDAFSVTERLRERVAAAPVETAAGPVAQTISAGVVAWDRSESLAQMIERADRALYRAKESGRNRTERG</sequence>
<dbReference type="InterPro" id="IPR029787">
    <property type="entry name" value="Nucleotide_cyclase"/>
</dbReference>
<protein>
    <recommendedName>
        <fullName evidence="1">diguanylate cyclase</fullName>
        <ecNumber evidence="1">2.7.7.65</ecNumber>
    </recommendedName>
</protein>
<dbReference type="SMART" id="SM00267">
    <property type="entry name" value="GGDEF"/>
    <property type="match status" value="1"/>
</dbReference>
<dbReference type="InterPro" id="IPR000700">
    <property type="entry name" value="PAS-assoc_C"/>
</dbReference>
<reference evidence="5 6" key="1">
    <citation type="submission" date="2015-08" db="EMBL/GenBank/DDBJ databases">
        <authorList>
            <person name="Babu N.S."/>
            <person name="Beckwith C.J."/>
            <person name="Beseler K.G."/>
            <person name="Brison A."/>
            <person name="Carone J.V."/>
            <person name="Caskin T.P."/>
            <person name="Diamond M."/>
            <person name="Durham M.E."/>
            <person name="Foxe J.M."/>
            <person name="Go M."/>
            <person name="Henderson B.A."/>
            <person name="Jones I.B."/>
            <person name="McGettigan J.A."/>
            <person name="Micheletti S.J."/>
            <person name="Nasrallah M.E."/>
            <person name="Ortiz D."/>
            <person name="Piller C.R."/>
            <person name="Privatt S.R."/>
            <person name="Schneider S.L."/>
            <person name="Sharp S."/>
            <person name="Smith T.C."/>
            <person name="Stanton J.D."/>
            <person name="Ullery H.E."/>
            <person name="Wilson R.J."/>
            <person name="Serrano M.G."/>
            <person name="Buck G."/>
            <person name="Lee V."/>
            <person name="Wang Y."/>
            <person name="Carvalho R."/>
            <person name="Voegtly L."/>
            <person name="Shi R."/>
            <person name="Duckworth R."/>
            <person name="Johnson A."/>
            <person name="Loviza R."/>
            <person name="Walstead R."/>
            <person name="Shah Z."/>
            <person name="Kiflezghi M."/>
            <person name="Wade K."/>
            <person name="Ball S.L."/>
            <person name="Bradley K.W."/>
            <person name="Asai D.J."/>
            <person name="Bowman C.A."/>
            <person name="Russell D.A."/>
            <person name="Pope W.H."/>
            <person name="Jacobs-Sera D."/>
            <person name="Hendrix R.W."/>
            <person name="Hatfull G.F."/>
        </authorList>
    </citation>
    <scope>NUCLEOTIDE SEQUENCE [LARGE SCALE GENOMIC DNA]</scope>
    <source>
        <strain evidence="5 6">DSM 27648</strain>
    </source>
</reference>
<dbReference type="FunFam" id="3.30.70.270:FF:000001">
    <property type="entry name" value="Diguanylate cyclase domain protein"/>
    <property type="match status" value="1"/>
</dbReference>
<dbReference type="NCBIfam" id="TIGR00229">
    <property type="entry name" value="sensory_box"/>
    <property type="match status" value="1"/>
</dbReference>
<accession>A0A0K1QFZ9</accession>
<dbReference type="SUPFAM" id="SSF55781">
    <property type="entry name" value="GAF domain-like"/>
    <property type="match status" value="1"/>
</dbReference>
<feature type="domain" description="PAC" evidence="3">
    <location>
        <begin position="290"/>
        <end position="340"/>
    </location>
</feature>
<dbReference type="SUPFAM" id="SSF55073">
    <property type="entry name" value="Nucleotide cyclase"/>
    <property type="match status" value="1"/>
</dbReference>
<evidence type="ECO:0000313" key="5">
    <source>
        <dbReference type="EMBL" id="AKV04689.1"/>
    </source>
</evidence>
<dbReference type="InterPro" id="IPR050469">
    <property type="entry name" value="Diguanylate_Cyclase"/>
</dbReference>
<dbReference type="Pfam" id="PF01590">
    <property type="entry name" value="GAF"/>
    <property type="match status" value="1"/>
</dbReference>
<dbReference type="STRING" id="1391654.AKJ09_11352"/>
<comment type="catalytic activity">
    <reaction evidence="2">
        <text>2 GTP = 3',3'-c-di-GMP + 2 diphosphate</text>
        <dbReference type="Rhea" id="RHEA:24898"/>
        <dbReference type="ChEBI" id="CHEBI:33019"/>
        <dbReference type="ChEBI" id="CHEBI:37565"/>
        <dbReference type="ChEBI" id="CHEBI:58805"/>
        <dbReference type="EC" id="2.7.7.65"/>
    </reaction>
</comment>
<dbReference type="InterPro" id="IPR029016">
    <property type="entry name" value="GAF-like_dom_sf"/>
</dbReference>
<dbReference type="Pfam" id="PF13188">
    <property type="entry name" value="PAS_8"/>
    <property type="match status" value="1"/>
</dbReference>
<dbReference type="PROSITE" id="PS50887">
    <property type="entry name" value="GGDEF"/>
    <property type="match status" value="1"/>
</dbReference>
<dbReference type="AlphaFoldDB" id="A0A0K1QFZ9"/>
<dbReference type="SMART" id="SM00065">
    <property type="entry name" value="GAF"/>
    <property type="match status" value="1"/>
</dbReference>
<dbReference type="EC" id="2.7.7.65" evidence="1"/>
<dbReference type="InterPro" id="IPR003018">
    <property type="entry name" value="GAF"/>
</dbReference>